<dbReference type="EMBL" id="VBPA01000433">
    <property type="protein sequence ID" value="TMQ67785.1"/>
    <property type="molecule type" value="Genomic_DNA"/>
</dbReference>
<dbReference type="PROSITE" id="PS00670">
    <property type="entry name" value="D_2_HYDROXYACID_DH_2"/>
    <property type="match status" value="1"/>
</dbReference>
<evidence type="ECO:0000313" key="8">
    <source>
        <dbReference type="Proteomes" id="UP000319836"/>
    </source>
</evidence>
<dbReference type="SUPFAM" id="SSF52283">
    <property type="entry name" value="Formate/glycerate dehydrogenase catalytic domain-like"/>
    <property type="match status" value="1"/>
</dbReference>
<accession>A0A538TVZ0</accession>
<comment type="caution">
    <text evidence="7">The sequence shown here is derived from an EMBL/GenBank/DDBJ whole genome shotgun (WGS) entry which is preliminary data.</text>
</comment>
<evidence type="ECO:0000259" key="5">
    <source>
        <dbReference type="Pfam" id="PF00389"/>
    </source>
</evidence>
<dbReference type="GO" id="GO:0016616">
    <property type="term" value="F:oxidoreductase activity, acting on the CH-OH group of donors, NAD or NADP as acceptor"/>
    <property type="evidence" value="ECO:0007669"/>
    <property type="project" value="InterPro"/>
</dbReference>
<name>A0A538TVZ0_UNCEI</name>
<dbReference type="Pfam" id="PF00389">
    <property type="entry name" value="2-Hacid_dh"/>
    <property type="match status" value="1"/>
</dbReference>
<feature type="domain" description="D-isomer specific 2-hydroxyacid dehydrogenase catalytic" evidence="5">
    <location>
        <begin position="3"/>
        <end position="302"/>
    </location>
</feature>
<dbReference type="GO" id="GO:0051287">
    <property type="term" value="F:NAD binding"/>
    <property type="evidence" value="ECO:0007669"/>
    <property type="project" value="InterPro"/>
</dbReference>
<dbReference type="PROSITE" id="PS00671">
    <property type="entry name" value="D_2_HYDROXYACID_DH_3"/>
    <property type="match status" value="1"/>
</dbReference>
<dbReference type="PANTHER" id="PTHR42789:SF1">
    <property type="entry name" value="D-ISOMER SPECIFIC 2-HYDROXYACID DEHYDROGENASE FAMILY PROTEIN (AFU_ORTHOLOGUE AFUA_6G10090)"/>
    <property type="match status" value="1"/>
</dbReference>
<dbReference type="InterPro" id="IPR006139">
    <property type="entry name" value="D-isomer_2_OHA_DH_cat_dom"/>
</dbReference>
<evidence type="ECO:0000313" key="7">
    <source>
        <dbReference type="EMBL" id="TMQ67785.1"/>
    </source>
</evidence>
<comment type="similarity">
    <text evidence="1 4">Belongs to the D-isomer specific 2-hydroxyacid dehydrogenase family.</text>
</comment>
<dbReference type="Proteomes" id="UP000319836">
    <property type="component" value="Unassembled WGS sequence"/>
</dbReference>
<evidence type="ECO:0000259" key="6">
    <source>
        <dbReference type="Pfam" id="PF02826"/>
    </source>
</evidence>
<gene>
    <name evidence="7" type="ORF">E6K80_14975</name>
</gene>
<dbReference type="SUPFAM" id="SSF51735">
    <property type="entry name" value="NAD(P)-binding Rossmann-fold domains"/>
    <property type="match status" value="1"/>
</dbReference>
<reference evidence="7 8" key="1">
    <citation type="journal article" date="2019" name="Nat. Microbiol.">
        <title>Mediterranean grassland soil C-N compound turnover is dependent on rainfall and depth, and is mediated by genomically divergent microorganisms.</title>
        <authorList>
            <person name="Diamond S."/>
            <person name="Andeer P.F."/>
            <person name="Li Z."/>
            <person name="Crits-Christoph A."/>
            <person name="Burstein D."/>
            <person name="Anantharaman K."/>
            <person name="Lane K.R."/>
            <person name="Thomas B.C."/>
            <person name="Pan C."/>
            <person name="Northen T.R."/>
            <person name="Banfield J.F."/>
        </authorList>
    </citation>
    <scope>NUCLEOTIDE SEQUENCE [LARGE SCALE GENOMIC DNA]</scope>
    <source>
        <strain evidence="7">WS_10</strain>
    </source>
</reference>
<organism evidence="7 8">
    <name type="scientific">Eiseniibacteriota bacterium</name>
    <dbReference type="NCBI Taxonomy" id="2212470"/>
    <lineage>
        <taxon>Bacteria</taxon>
        <taxon>Candidatus Eiseniibacteriota</taxon>
    </lineage>
</organism>
<protein>
    <submittedName>
        <fullName evidence="7">Hydroxyacid dehydrogenase</fullName>
    </submittedName>
</protein>
<feature type="domain" description="D-isomer specific 2-hydroxyacid dehydrogenase NAD-binding" evidence="6">
    <location>
        <begin position="105"/>
        <end position="279"/>
    </location>
</feature>
<dbReference type="InterPro" id="IPR050857">
    <property type="entry name" value="D-2-hydroxyacid_DH"/>
</dbReference>
<dbReference type="InterPro" id="IPR029753">
    <property type="entry name" value="D-isomer_DH_CS"/>
</dbReference>
<dbReference type="PANTHER" id="PTHR42789">
    <property type="entry name" value="D-ISOMER SPECIFIC 2-HYDROXYACID DEHYDROGENASE FAMILY PROTEIN (AFU_ORTHOLOGUE AFUA_6G10090)"/>
    <property type="match status" value="1"/>
</dbReference>
<evidence type="ECO:0000256" key="4">
    <source>
        <dbReference type="RuleBase" id="RU003719"/>
    </source>
</evidence>
<sequence>MKVLVTDKADAKALDRIRRAGHEVVEKVGLQGSELVEALNGAYALLVRGGTKVTGEVLRATTTLKLVVRAGTGLDNVDAAAARAKGIVVHNTPNANAVSVAELVFGLLLSFERHLVDAVRELREGRWEKVRFAGHEIAGRRMGLIGFGRIAREVAARARAFQMEVWAYDPVLPSWPEDFPWVKKVELSELLVASDVLSLHVPLDDKTRGMIGADELSKMKLDAVLVNCARGGVVDEAALFEALKAKQLRGAILDVFATEPPGDTPLLDLPNVIATPHLGASTAEAQRRAGDEAAAILVEALAKL</sequence>
<dbReference type="Gene3D" id="3.40.50.720">
    <property type="entry name" value="NAD(P)-binding Rossmann-like Domain"/>
    <property type="match status" value="2"/>
</dbReference>
<dbReference type="AlphaFoldDB" id="A0A538TVZ0"/>
<keyword evidence="3" id="KW-0520">NAD</keyword>
<dbReference type="InterPro" id="IPR036291">
    <property type="entry name" value="NAD(P)-bd_dom_sf"/>
</dbReference>
<evidence type="ECO:0000256" key="1">
    <source>
        <dbReference type="ARBA" id="ARBA00005854"/>
    </source>
</evidence>
<keyword evidence="2 4" id="KW-0560">Oxidoreductase</keyword>
<dbReference type="CDD" id="cd12173">
    <property type="entry name" value="PGDH_4"/>
    <property type="match status" value="1"/>
</dbReference>
<dbReference type="FunFam" id="3.40.50.720:FF:000203">
    <property type="entry name" value="D-3-phosphoglycerate dehydrogenase (SerA)"/>
    <property type="match status" value="1"/>
</dbReference>
<dbReference type="InterPro" id="IPR006140">
    <property type="entry name" value="D-isomer_DH_NAD-bd"/>
</dbReference>
<evidence type="ECO:0000256" key="2">
    <source>
        <dbReference type="ARBA" id="ARBA00023002"/>
    </source>
</evidence>
<proteinExistence type="inferred from homology"/>
<dbReference type="Pfam" id="PF02826">
    <property type="entry name" value="2-Hacid_dh_C"/>
    <property type="match status" value="1"/>
</dbReference>
<evidence type="ECO:0000256" key="3">
    <source>
        <dbReference type="ARBA" id="ARBA00023027"/>
    </source>
</evidence>